<evidence type="ECO:0000256" key="2">
    <source>
        <dbReference type="ARBA" id="ARBA00023125"/>
    </source>
</evidence>
<dbReference type="PANTHER" id="PTHR43280">
    <property type="entry name" value="ARAC-FAMILY TRANSCRIPTIONAL REGULATOR"/>
    <property type="match status" value="1"/>
</dbReference>
<evidence type="ECO:0000259" key="5">
    <source>
        <dbReference type="PROSITE" id="PS01124"/>
    </source>
</evidence>
<gene>
    <name evidence="7" type="ORF">FE782_24375</name>
</gene>
<evidence type="ECO:0000256" key="3">
    <source>
        <dbReference type="ARBA" id="ARBA00023163"/>
    </source>
</evidence>
<keyword evidence="2" id="KW-0238">DNA-binding</keyword>
<evidence type="ECO:0000256" key="4">
    <source>
        <dbReference type="PROSITE-ProRule" id="PRU00169"/>
    </source>
</evidence>
<dbReference type="Proteomes" id="UP000309676">
    <property type="component" value="Unassembled WGS sequence"/>
</dbReference>
<dbReference type="PRINTS" id="PR00032">
    <property type="entry name" value="HTHARAC"/>
</dbReference>
<evidence type="ECO:0000259" key="6">
    <source>
        <dbReference type="PROSITE" id="PS50110"/>
    </source>
</evidence>
<feature type="domain" description="Response regulatory" evidence="6">
    <location>
        <begin position="3"/>
        <end position="118"/>
    </location>
</feature>
<dbReference type="EMBL" id="VCIW01000020">
    <property type="protein sequence ID" value="TLS49531.1"/>
    <property type="molecule type" value="Genomic_DNA"/>
</dbReference>
<dbReference type="GO" id="GO:0003700">
    <property type="term" value="F:DNA-binding transcription factor activity"/>
    <property type="evidence" value="ECO:0007669"/>
    <property type="project" value="InterPro"/>
</dbReference>
<keyword evidence="8" id="KW-1185">Reference proteome</keyword>
<keyword evidence="1" id="KW-0805">Transcription regulation</keyword>
<dbReference type="SMART" id="SM00342">
    <property type="entry name" value="HTH_ARAC"/>
    <property type="match status" value="1"/>
</dbReference>
<protein>
    <submittedName>
        <fullName evidence="7">Response regulator</fullName>
    </submittedName>
</protein>
<dbReference type="InterPro" id="IPR009057">
    <property type="entry name" value="Homeodomain-like_sf"/>
</dbReference>
<evidence type="ECO:0000313" key="7">
    <source>
        <dbReference type="EMBL" id="TLS49531.1"/>
    </source>
</evidence>
<dbReference type="Gene3D" id="3.40.50.2300">
    <property type="match status" value="1"/>
</dbReference>
<dbReference type="AlphaFoldDB" id="A0A5R9G167"/>
<evidence type="ECO:0000313" key="8">
    <source>
        <dbReference type="Proteomes" id="UP000309676"/>
    </source>
</evidence>
<dbReference type="SUPFAM" id="SSF46689">
    <property type="entry name" value="Homeodomain-like"/>
    <property type="match status" value="2"/>
</dbReference>
<proteinExistence type="predicted"/>
<dbReference type="Gene3D" id="1.10.10.60">
    <property type="entry name" value="Homeodomain-like"/>
    <property type="match status" value="2"/>
</dbReference>
<sequence length="526" mass="60574">MYKIVVVDDEPKVRRGLTKLIPQLDPEWVVAGEAKNGTEALELVKRELPDAVITDIRMPRMNGLELLSALKEYSMHVVILSGYGYFEYAQTAVKFGAFDFLLKPLKPDDIRDALHRMKLQSRKRLQDSAPRNDPTLGKLWKDWLLGVEDGREYRERLERTMPDAAGPLQLMAIEVARFDELITEDQWGDRQLVSFAVRNIVQEILASEASARPEECRFLFANGAQLYFLLPAGVGTHRLCLRMIEQVKRWVNISISIGLSGDTHAFGELPEALRQAQEALLGKWVYGDGTSHAFLGASSTNETVLDYPVEREVALLRAMQNGRQEEANEELRRFADEVRSKNPTFQAARSHCVQLLTAVVRTMHRTNVPPYVLQEIEPMDLLHRHFTLEQFLAYVDELVSAYVANVRWNKRNKHHRLMDKALVYIRERYNRDLSLEEAAEQAEMSPSYFSSIFKQETGSSFVEYVTGMRIDESKELMKDPSLRLYEIARMVGYQDQKYYSRLFKKTTGVTPAEYRQFFCRMEESPG</sequence>
<dbReference type="SUPFAM" id="SSF52172">
    <property type="entry name" value="CheY-like"/>
    <property type="match status" value="1"/>
</dbReference>
<comment type="caution">
    <text evidence="7">The sequence shown here is derived from an EMBL/GenBank/DDBJ whole genome shotgun (WGS) entry which is preliminary data.</text>
</comment>
<organism evidence="7 8">
    <name type="scientific">Paenibacillus antri</name>
    <dbReference type="NCBI Taxonomy" id="2582848"/>
    <lineage>
        <taxon>Bacteria</taxon>
        <taxon>Bacillati</taxon>
        <taxon>Bacillota</taxon>
        <taxon>Bacilli</taxon>
        <taxon>Bacillales</taxon>
        <taxon>Paenibacillaceae</taxon>
        <taxon>Paenibacillus</taxon>
    </lineage>
</organism>
<dbReference type="InterPro" id="IPR018062">
    <property type="entry name" value="HTH_AraC-typ_CS"/>
</dbReference>
<dbReference type="InterPro" id="IPR041522">
    <property type="entry name" value="CdaR_GGDEF"/>
</dbReference>
<dbReference type="OrthoDB" id="9788446at2"/>
<dbReference type="Pfam" id="PF00072">
    <property type="entry name" value="Response_reg"/>
    <property type="match status" value="1"/>
</dbReference>
<dbReference type="PROSITE" id="PS01124">
    <property type="entry name" value="HTH_ARAC_FAMILY_2"/>
    <property type="match status" value="1"/>
</dbReference>
<dbReference type="SMART" id="SM00448">
    <property type="entry name" value="REC"/>
    <property type="match status" value="1"/>
</dbReference>
<reference evidence="7 8" key="1">
    <citation type="submission" date="2019-05" db="EMBL/GenBank/DDBJ databases">
        <authorList>
            <person name="Narsing Rao M.P."/>
            <person name="Li W.J."/>
        </authorList>
    </citation>
    <scope>NUCLEOTIDE SEQUENCE [LARGE SCALE GENOMIC DNA]</scope>
    <source>
        <strain evidence="7 8">SYSU_K30003</strain>
    </source>
</reference>
<dbReference type="InterPro" id="IPR001789">
    <property type="entry name" value="Sig_transdc_resp-reg_receiver"/>
</dbReference>
<feature type="domain" description="HTH araC/xylS-type" evidence="5">
    <location>
        <begin position="419"/>
        <end position="517"/>
    </location>
</feature>
<dbReference type="CDD" id="cd17536">
    <property type="entry name" value="REC_YesN-like"/>
    <property type="match status" value="1"/>
</dbReference>
<dbReference type="InterPro" id="IPR020449">
    <property type="entry name" value="Tscrpt_reg_AraC-type_HTH"/>
</dbReference>
<keyword evidence="3" id="KW-0804">Transcription</keyword>
<dbReference type="Pfam" id="PF17853">
    <property type="entry name" value="GGDEF_2"/>
    <property type="match status" value="1"/>
</dbReference>
<keyword evidence="4" id="KW-0597">Phosphoprotein</keyword>
<dbReference type="GO" id="GO:0043565">
    <property type="term" value="F:sequence-specific DNA binding"/>
    <property type="evidence" value="ECO:0007669"/>
    <property type="project" value="InterPro"/>
</dbReference>
<name>A0A5R9G167_9BACL</name>
<feature type="modified residue" description="4-aspartylphosphate" evidence="4">
    <location>
        <position position="55"/>
    </location>
</feature>
<accession>A0A5R9G167</accession>
<dbReference type="PANTHER" id="PTHR43280:SF10">
    <property type="entry name" value="REGULATORY PROTEIN POCR"/>
    <property type="match status" value="1"/>
</dbReference>
<dbReference type="InterPro" id="IPR011006">
    <property type="entry name" value="CheY-like_superfamily"/>
</dbReference>
<dbReference type="PROSITE" id="PS50110">
    <property type="entry name" value="RESPONSE_REGULATORY"/>
    <property type="match status" value="1"/>
</dbReference>
<dbReference type="Pfam" id="PF12833">
    <property type="entry name" value="HTH_18"/>
    <property type="match status" value="1"/>
</dbReference>
<dbReference type="InterPro" id="IPR018060">
    <property type="entry name" value="HTH_AraC"/>
</dbReference>
<dbReference type="GO" id="GO:0000160">
    <property type="term" value="P:phosphorelay signal transduction system"/>
    <property type="evidence" value="ECO:0007669"/>
    <property type="project" value="InterPro"/>
</dbReference>
<dbReference type="PROSITE" id="PS00041">
    <property type="entry name" value="HTH_ARAC_FAMILY_1"/>
    <property type="match status" value="1"/>
</dbReference>
<evidence type="ECO:0000256" key="1">
    <source>
        <dbReference type="ARBA" id="ARBA00023015"/>
    </source>
</evidence>
<dbReference type="RefSeq" id="WP_138196974.1">
    <property type="nucleotide sequence ID" value="NZ_VCIW01000020.1"/>
</dbReference>